<keyword evidence="10 13" id="KW-0727">SH2 domain</keyword>
<feature type="domain" description="SH2" evidence="18">
    <location>
        <begin position="115"/>
        <end position="217"/>
    </location>
</feature>
<evidence type="ECO:0000256" key="6">
    <source>
        <dbReference type="ARBA" id="ARBA00022707"/>
    </source>
</evidence>
<evidence type="ECO:0000256" key="2">
    <source>
        <dbReference type="ARBA" id="ARBA00022443"/>
    </source>
</evidence>
<dbReference type="Gene3D" id="1.10.510.10">
    <property type="entry name" value="Transferase(Phosphotransferase) domain 1"/>
    <property type="match status" value="1"/>
</dbReference>
<dbReference type="SUPFAM" id="SSF50044">
    <property type="entry name" value="SH3-domain"/>
    <property type="match status" value="1"/>
</dbReference>
<evidence type="ECO:0000256" key="5">
    <source>
        <dbReference type="ARBA" id="ARBA00022679"/>
    </source>
</evidence>
<keyword evidence="3" id="KW-0963">Cytoplasm</keyword>
<dbReference type="AlphaFoldDB" id="A0A3Q3WN84"/>
<keyword evidence="9 15" id="KW-0067">ATP-binding</keyword>
<keyword evidence="11 16" id="KW-0829">Tyrosine-protein kinase</keyword>
<dbReference type="PRINTS" id="PR00109">
    <property type="entry name" value="TYRKINASE"/>
</dbReference>
<evidence type="ECO:0000256" key="3">
    <source>
        <dbReference type="ARBA" id="ARBA00022490"/>
    </source>
</evidence>
<evidence type="ECO:0000256" key="1">
    <source>
        <dbReference type="ARBA" id="ARBA00004496"/>
    </source>
</evidence>
<dbReference type="Gene3D" id="2.30.30.40">
    <property type="entry name" value="SH3 Domains"/>
    <property type="match status" value="1"/>
</dbReference>
<dbReference type="PROSITE" id="PS50002">
    <property type="entry name" value="SH3"/>
    <property type="match status" value="1"/>
</dbReference>
<evidence type="ECO:0000256" key="15">
    <source>
        <dbReference type="PROSITE-ProRule" id="PRU10141"/>
    </source>
</evidence>
<accession>A0A3Q3WN84</accession>
<dbReference type="Ensembl" id="ENSMMOT00000014105.1">
    <property type="protein sequence ID" value="ENSMMOP00000013882.1"/>
    <property type="gene ID" value="ENSMMOG00000010624.1"/>
</dbReference>
<dbReference type="SUPFAM" id="SSF55550">
    <property type="entry name" value="SH2 domain"/>
    <property type="match status" value="1"/>
</dbReference>
<keyword evidence="8 16" id="KW-0418">Kinase</keyword>
<reference evidence="21" key="1">
    <citation type="submission" date="2025-08" db="UniProtKB">
        <authorList>
            <consortium name="Ensembl"/>
        </authorList>
    </citation>
    <scope>IDENTIFICATION</scope>
</reference>
<evidence type="ECO:0000256" key="11">
    <source>
        <dbReference type="ARBA" id="ARBA00023137"/>
    </source>
</evidence>
<name>A0A3Q3WN84_MOLML</name>
<sequence length="499" mass="56039">MGDCLRRACPCLEALWRRLLGDKTASPGGDSTGTGPEQRAASPPPPESGSIYTAIWGFESRHADELSFREGDLFSVISRSGDWWSARRIDTCGRVLATGNVPSNYMARAESLETWYFGMMNRFQAQSHLLGPGNDENAFLVRRSEKDDVGYVLSGKARGRGRGEGTGTAVHNNSLLRDGRGREQPARNHHFSSLIDLVEHYCANSLNNGSNKPNTPELHTFPKDEWELPKEEFTLDGELGSGYFAHVHRGRWKNLIKVAIKILKSGTKLLRFQREVQILKSLHHRHLISLFAVCTASGPCWIITELMEKGSLLQFLRGKPLTFQSQGDESYLDIASLVDMGAQVADGMAYLEEQNSIHRDLAARNVLVGEDYTCKVADFGLARVIKEPFYITEDKKIPYKWSAPEAISHGKFSNKSDVWSFGVLLYEITTYGGVPYPGWSMSNQEAYQRVTNGYRMQTPPKCPNFLYQIMLKCWSADPADRPDFKSLKDQLDSSCYELE</sequence>
<keyword evidence="7 15" id="KW-0547">Nucleotide-binding</keyword>
<evidence type="ECO:0000256" key="12">
    <source>
        <dbReference type="ARBA" id="ARBA00023288"/>
    </source>
</evidence>
<dbReference type="InterPro" id="IPR050198">
    <property type="entry name" value="Non-receptor_tyrosine_kinases"/>
</dbReference>
<evidence type="ECO:0000259" key="18">
    <source>
        <dbReference type="PROSITE" id="PS50001"/>
    </source>
</evidence>
<feature type="binding site" evidence="15">
    <location>
        <position position="261"/>
    </location>
    <ligand>
        <name>ATP</name>
        <dbReference type="ChEBI" id="CHEBI:30616"/>
    </ligand>
</feature>
<protein>
    <recommendedName>
        <fullName evidence="16">Tyrosine-protein kinase</fullName>
        <ecNumber evidence="16">2.7.10.2</ecNumber>
    </recommendedName>
</protein>
<keyword evidence="12" id="KW-0449">Lipoprotein</keyword>
<dbReference type="Pfam" id="PF00018">
    <property type="entry name" value="SH3_1"/>
    <property type="match status" value="1"/>
</dbReference>
<evidence type="ECO:0000313" key="22">
    <source>
        <dbReference type="Proteomes" id="UP000261620"/>
    </source>
</evidence>
<comment type="subcellular location">
    <subcellularLocation>
        <location evidence="1">Cytoplasm</location>
    </subcellularLocation>
</comment>
<dbReference type="PRINTS" id="PR00401">
    <property type="entry name" value="SH2DOMAIN"/>
</dbReference>
<dbReference type="InterPro" id="IPR036028">
    <property type="entry name" value="SH3-like_dom_sf"/>
</dbReference>
<dbReference type="FunFam" id="2.30.30.40:FF:000229">
    <property type="entry name" value="Tyrosine-protein kinase"/>
    <property type="match status" value="1"/>
</dbReference>
<dbReference type="Pfam" id="PF07714">
    <property type="entry name" value="PK_Tyr_Ser-Thr"/>
    <property type="match status" value="1"/>
</dbReference>
<evidence type="ECO:0000256" key="16">
    <source>
        <dbReference type="RuleBase" id="RU362096"/>
    </source>
</evidence>
<dbReference type="InterPro" id="IPR001452">
    <property type="entry name" value="SH3_domain"/>
</dbReference>
<dbReference type="FunFam" id="1.10.510.10:FF:000399">
    <property type="entry name" value="Tyrosine-protein kinase"/>
    <property type="match status" value="1"/>
</dbReference>
<dbReference type="Pfam" id="PF00017">
    <property type="entry name" value="SH2"/>
    <property type="match status" value="1"/>
</dbReference>
<keyword evidence="2 14" id="KW-0728">SH3 domain</keyword>
<evidence type="ECO:0000256" key="7">
    <source>
        <dbReference type="ARBA" id="ARBA00022741"/>
    </source>
</evidence>
<evidence type="ECO:0000256" key="17">
    <source>
        <dbReference type="SAM" id="MobiDB-lite"/>
    </source>
</evidence>
<dbReference type="PRINTS" id="PR00452">
    <property type="entry name" value="SH3DOMAIN"/>
</dbReference>
<dbReference type="InterPro" id="IPR011009">
    <property type="entry name" value="Kinase-like_dom_sf"/>
</dbReference>
<evidence type="ECO:0000256" key="13">
    <source>
        <dbReference type="PROSITE-ProRule" id="PRU00191"/>
    </source>
</evidence>
<evidence type="ECO:0000313" key="21">
    <source>
        <dbReference type="Ensembl" id="ENSMMOP00000013882.1"/>
    </source>
</evidence>
<reference evidence="21" key="2">
    <citation type="submission" date="2025-09" db="UniProtKB">
        <authorList>
            <consortium name="Ensembl"/>
        </authorList>
    </citation>
    <scope>IDENTIFICATION</scope>
</reference>
<dbReference type="GO" id="GO:0005524">
    <property type="term" value="F:ATP binding"/>
    <property type="evidence" value="ECO:0007669"/>
    <property type="project" value="UniProtKB-UniRule"/>
</dbReference>
<feature type="region of interest" description="Disordered" evidence="17">
    <location>
        <begin position="22"/>
        <end position="47"/>
    </location>
</feature>
<dbReference type="Gene3D" id="3.30.505.10">
    <property type="entry name" value="SH2 domain"/>
    <property type="match status" value="1"/>
</dbReference>
<dbReference type="CDD" id="cd00173">
    <property type="entry name" value="SH2"/>
    <property type="match status" value="1"/>
</dbReference>
<dbReference type="SMART" id="SM00219">
    <property type="entry name" value="TyrKc"/>
    <property type="match status" value="1"/>
</dbReference>
<keyword evidence="22" id="KW-1185">Reference proteome</keyword>
<organism evidence="21 22">
    <name type="scientific">Mola mola</name>
    <name type="common">Ocean sunfish</name>
    <name type="synonym">Tetraodon mola</name>
    <dbReference type="NCBI Taxonomy" id="94237"/>
    <lineage>
        <taxon>Eukaryota</taxon>
        <taxon>Metazoa</taxon>
        <taxon>Chordata</taxon>
        <taxon>Craniata</taxon>
        <taxon>Vertebrata</taxon>
        <taxon>Euteleostomi</taxon>
        <taxon>Actinopterygii</taxon>
        <taxon>Neopterygii</taxon>
        <taxon>Teleostei</taxon>
        <taxon>Neoteleostei</taxon>
        <taxon>Acanthomorphata</taxon>
        <taxon>Eupercaria</taxon>
        <taxon>Tetraodontiformes</taxon>
        <taxon>Molidae</taxon>
        <taxon>Mola</taxon>
    </lineage>
</organism>
<evidence type="ECO:0000259" key="20">
    <source>
        <dbReference type="PROSITE" id="PS50011"/>
    </source>
</evidence>
<dbReference type="InterPro" id="IPR000719">
    <property type="entry name" value="Prot_kinase_dom"/>
</dbReference>
<comment type="catalytic activity">
    <reaction evidence="16">
        <text>L-tyrosyl-[protein] + ATP = O-phospho-L-tyrosyl-[protein] + ADP + H(+)</text>
        <dbReference type="Rhea" id="RHEA:10596"/>
        <dbReference type="Rhea" id="RHEA-COMP:10136"/>
        <dbReference type="Rhea" id="RHEA-COMP:20101"/>
        <dbReference type="ChEBI" id="CHEBI:15378"/>
        <dbReference type="ChEBI" id="CHEBI:30616"/>
        <dbReference type="ChEBI" id="CHEBI:46858"/>
        <dbReference type="ChEBI" id="CHEBI:61978"/>
        <dbReference type="ChEBI" id="CHEBI:456216"/>
        <dbReference type="EC" id="2.7.10.2"/>
    </reaction>
</comment>
<comment type="similarity">
    <text evidence="16">Belongs to the protein kinase superfamily. Tyr protein kinase family.</text>
</comment>
<proteinExistence type="inferred from homology"/>
<dbReference type="SMART" id="SM00326">
    <property type="entry name" value="SH3"/>
    <property type="match status" value="1"/>
</dbReference>
<feature type="domain" description="Protein kinase" evidence="20">
    <location>
        <begin position="233"/>
        <end position="499"/>
    </location>
</feature>
<dbReference type="PROSITE" id="PS50001">
    <property type="entry name" value="SH2"/>
    <property type="match status" value="1"/>
</dbReference>
<feature type="domain" description="SH3" evidence="19">
    <location>
        <begin position="47"/>
        <end position="111"/>
    </location>
</feature>
<dbReference type="GO" id="GO:0004715">
    <property type="term" value="F:non-membrane spanning protein tyrosine kinase activity"/>
    <property type="evidence" value="ECO:0007669"/>
    <property type="project" value="UniProtKB-EC"/>
</dbReference>
<feature type="region of interest" description="Disordered" evidence="17">
    <location>
        <begin position="155"/>
        <end position="186"/>
    </location>
</feature>
<evidence type="ECO:0000256" key="14">
    <source>
        <dbReference type="PROSITE-ProRule" id="PRU00192"/>
    </source>
</evidence>
<dbReference type="SMART" id="SM00252">
    <property type="entry name" value="SH2"/>
    <property type="match status" value="1"/>
</dbReference>
<keyword evidence="4" id="KW-0597">Phosphoprotein</keyword>
<dbReference type="PROSITE" id="PS50011">
    <property type="entry name" value="PROTEIN_KINASE_DOM"/>
    <property type="match status" value="1"/>
</dbReference>
<dbReference type="InterPro" id="IPR036860">
    <property type="entry name" value="SH2_dom_sf"/>
</dbReference>
<dbReference type="STRING" id="94237.ENSMMOP00000013882"/>
<dbReference type="InterPro" id="IPR020635">
    <property type="entry name" value="Tyr_kinase_cat_dom"/>
</dbReference>
<dbReference type="Gene3D" id="3.30.200.20">
    <property type="entry name" value="Phosphorylase Kinase, domain 1"/>
    <property type="match status" value="1"/>
</dbReference>
<feature type="compositionally biased region" description="Basic and acidic residues" evidence="17">
    <location>
        <begin position="177"/>
        <end position="186"/>
    </location>
</feature>
<dbReference type="InterPro" id="IPR001245">
    <property type="entry name" value="Ser-Thr/Tyr_kinase_cat_dom"/>
</dbReference>
<evidence type="ECO:0000256" key="8">
    <source>
        <dbReference type="ARBA" id="ARBA00022777"/>
    </source>
</evidence>
<evidence type="ECO:0000256" key="10">
    <source>
        <dbReference type="ARBA" id="ARBA00022999"/>
    </source>
</evidence>
<keyword evidence="6" id="KW-0519">Myristate</keyword>
<evidence type="ECO:0000256" key="4">
    <source>
        <dbReference type="ARBA" id="ARBA00022553"/>
    </source>
</evidence>
<dbReference type="Proteomes" id="UP000261620">
    <property type="component" value="Unplaced"/>
</dbReference>
<evidence type="ECO:0000256" key="9">
    <source>
        <dbReference type="ARBA" id="ARBA00022840"/>
    </source>
</evidence>
<dbReference type="EC" id="2.7.10.2" evidence="16"/>
<evidence type="ECO:0000259" key="19">
    <source>
        <dbReference type="PROSITE" id="PS50002"/>
    </source>
</evidence>
<dbReference type="PANTHER" id="PTHR24418">
    <property type="entry name" value="TYROSINE-PROTEIN KINASE"/>
    <property type="match status" value="1"/>
</dbReference>
<dbReference type="SUPFAM" id="SSF56112">
    <property type="entry name" value="Protein kinase-like (PK-like)"/>
    <property type="match status" value="1"/>
</dbReference>
<dbReference type="PROSITE" id="PS00107">
    <property type="entry name" value="PROTEIN_KINASE_ATP"/>
    <property type="match status" value="1"/>
</dbReference>
<dbReference type="InterPro" id="IPR000980">
    <property type="entry name" value="SH2"/>
</dbReference>
<dbReference type="InterPro" id="IPR017441">
    <property type="entry name" value="Protein_kinase_ATP_BS"/>
</dbReference>
<dbReference type="GO" id="GO:0005737">
    <property type="term" value="C:cytoplasm"/>
    <property type="evidence" value="ECO:0007669"/>
    <property type="project" value="UniProtKB-SubCell"/>
</dbReference>
<keyword evidence="5 16" id="KW-0808">Transferase</keyword>